<evidence type="ECO:0000313" key="6">
    <source>
        <dbReference type="Proteomes" id="UP000236291"/>
    </source>
</evidence>
<proteinExistence type="inferred from homology"/>
<dbReference type="AlphaFoldDB" id="A0A2K3K680"/>
<dbReference type="GO" id="GO:0022627">
    <property type="term" value="C:cytosolic small ribosomal subunit"/>
    <property type="evidence" value="ECO:0007669"/>
    <property type="project" value="TreeGrafter"/>
</dbReference>
<keyword evidence="2 4" id="KW-0689">Ribosomal protein</keyword>
<reference evidence="5 6" key="1">
    <citation type="journal article" date="2014" name="Am. J. Bot.">
        <title>Genome assembly and annotation for red clover (Trifolium pratense; Fabaceae).</title>
        <authorList>
            <person name="Istvanek J."/>
            <person name="Jaros M."/>
            <person name="Krenek A."/>
            <person name="Repkova J."/>
        </authorList>
    </citation>
    <scope>NUCLEOTIDE SEQUENCE [LARGE SCALE GENOMIC DNA]</scope>
    <source>
        <strain evidence="6">cv. Tatra</strain>
        <tissue evidence="5">Young leaves</tissue>
    </source>
</reference>
<dbReference type="InterPro" id="IPR000892">
    <property type="entry name" value="Ribosomal_eS26"/>
</dbReference>
<dbReference type="EMBL" id="ASHM01086109">
    <property type="protein sequence ID" value="PNX61782.1"/>
    <property type="molecule type" value="Genomic_DNA"/>
</dbReference>
<feature type="non-terminal residue" evidence="5">
    <location>
        <position position="55"/>
    </location>
</feature>
<evidence type="ECO:0000256" key="3">
    <source>
        <dbReference type="ARBA" id="ARBA00023274"/>
    </source>
</evidence>
<dbReference type="Proteomes" id="UP000236291">
    <property type="component" value="Unassembled WGS sequence"/>
</dbReference>
<evidence type="ECO:0000256" key="4">
    <source>
        <dbReference type="RuleBase" id="RU363128"/>
    </source>
</evidence>
<dbReference type="GO" id="GO:0003729">
    <property type="term" value="F:mRNA binding"/>
    <property type="evidence" value="ECO:0007669"/>
    <property type="project" value="TreeGrafter"/>
</dbReference>
<accession>A0A2K3K680</accession>
<sequence>MTFKRRNGGRNKHGCGHVIFICCSNCEKCCPKDKVIKRFLVWNIVEQAAIRDVQE</sequence>
<name>A0A2K3K680_TRIPR</name>
<dbReference type="PANTHER" id="PTHR12538">
    <property type="entry name" value="40S RIBOSOMAL PROTEIN S26"/>
    <property type="match status" value="1"/>
</dbReference>
<evidence type="ECO:0000256" key="1">
    <source>
        <dbReference type="ARBA" id="ARBA00008596"/>
    </source>
</evidence>
<evidence type="ECO:0000313" key="5">
    <source>
        <dbReference type="EMBL" id="PNX61782.1"/>
    </source>
</evidence>
<reference evidence="5 6" key="2">
    <citation type="journal article" date="2017" name="Front. Plant Sci.">
        <title>Gene Classification and Mining of Molecular Markers Useful in Red Clover (Trifolium pratense) Breeding.</title>
        <authorList>
            <person name="Istvanek J."/>
            <person name="Dluhosova J."/>
            <person name="Dluhos P."/>
            <person name="Patkova L."/>
            <person name="Nedelnik J."/>
            <person name="Repkova J."/>
        </authorList>
    </citation>
    <scope>NUCLEOTIDE SEQUENCE [LARGE SCALE GENOMIC DNA]</scope>
    <source>
        <strain evidence="6">cv. Tatra</strain>
        <tissue evidence="5">Young leaves</tissue>
    </source>
</reference>
<evidence type="ECO:0000256" key="2">
    <source>
        <dbReference type="ARBA" id="ARBA00022980"/>
    </source>
</evidence>
<gene>
    <name evidence="5" type="ORF">L195_g052633</name>
</gene>
<dbReference type="STRING" id="57577.A0A2K3K680"/>
<protein>
    <recommendedName>
        <fullName evidence="4">40S ribosomal protein S26</fullName>
    </recommendedName>
</protein>
<dbReference type="GO" id="GO:0006412">
    <property type="term" value="P:translation"/>
    <property type="evidence" value="ECO:0007669"/>
    <property type="project" value="InterPro"/>
</dbReference>
<dbReference type="Pfam" id="PF01283">
    <property type="entry name" value="Ribosomal_S26e"/>
    <property type="match status" value="1"/>
</dbReference>
<comment type="caution">
    <text evidence="5">The sequence shown here is derived from an EMBL/GenBank/DDBJ whole genome shotgun (WGS) entry which is preliminary data.</text>
</comment>
<organism evidence="5 6">
    <name type="scientific">Trifolium pratense</name>
    <name type="common">Red clover</name>
    <dbReference type="NCBI Taxonomy" id="57577"/>
    <lineage>
        <taxon>Eukaryota</taxon>
        <taxon>Viridiplantae</taxon>
        <taxon>Streptophyta</taxon>
        <taxon>Embryophyta</taxon>
        <taxon>Tracheophyta</taxon>
        <taxon>Spermatophyta</taxon>
        <taxon>Magnoliopsida</taxon>
        <taxon>eudicotyledons</taxon>
        <taxon>Gunneridae</taxon>
        <taxon>Pentapetalae</taxon>
        <taxon>rosids</taxon>
        <taxon>fabids</taxon>
        <taxon>Fabales</taxon>
        <taxon>Fabaceae</taxon>
        <taxon>Papilionoideae</taxon>
        <taxon>50 kb inversion clade</taxon>
        <taxon>NPAAA clade</taxon>
        <taxon>Hologalegina</taxon>
        <taxon>IRL clade</taxon>
        <taxon>Trifolieae</taxon>
        <taxon>Trifolium</taxon>
    </lineage>
</organism>
<dbReference type="PANTHER" id="PTHR12538:SF0">
    <property type="entry name" value="40S RIBOSOMAL PROTEIN S26"/>
    <property type="match status" value="1"/>
</dbReference>
<dbReference type="InterPro" id="IPR038551">
    <property type="entry name" value="Ribosomal_eS26_sf"/>
</dbReference>
<comment type="similarity">
    <text evidence="1 4">Belongs to the eukaryotic ribosomal protein eS26 family.</text>
</comment>
<dbReference type="Gene3D" id="3.30.1740.20">
    <property type="entry name" value="Ribosomal protein S26e"/>
    <property type="match status" value="1"/>
</dbReference>
<keyword evidence="3 4" id="KW-0687">Ribonucleoprotein</keyword>
<dbReference type="GO" id="GO:0003735">
    <property type="term" value="F:structural constituent of ribosome"/>
    <property type="evidence" value="ECO:0007669"/>
    <property type="project" value="InterPro"/>
</dbReference>